<name>X0S0C9_9ZZZZ</name>
<dbReference type="AlphaFoldDB" id="X0S0C9"/>
<organism evidence="1">
    <name type="scientific">marine sediment metagenome</name>
    <dbReference type="NCBI Taxonomy" id="412755"/>
    <lineage>
        <taxon>unclassified sequences</taxon>
        <taxon>metagenomes</taxon>
        <taxon>ecological metagenomes</taxon>
    </lineage>
</organism>
<comment type="caution">
    <text evidence="1">The sequence shown here is derived from an EMBL/GenBank/DDBJ whole genome shotgun (WGS) entry which is preliminary data.</text>
</comment>
<reference evidence="1" key="1">
    <citation type="journal article" date="2014" name="Front. Microbiol.">
        <title>High frequency of phylogenetically diverse reductive dehalogenase-homologous genes in deep subseafloor sedimentary metagenomes.</title>
        <authorList>
            <person name="Kawai M."/>
            <person name="Futagami T."/>
            <person name="Toyoda A."/>
            <person name="Takaki Y."/>
            <person name="Nishi S."/>
            <person name="Hori S."/>
            <person name="Arai W."/>
            <person name="Tsubouchi T."/>
            <person name="Morono Y."/>
            <person name="Uchiyama I."/>
            <person name="Ito T."/>
            <person name="Fujiyama A."/>
            <person name="Inagaki F."/>
            <person name="Takami H."/>
        </authorList>
    </citation>
    <scope>NUCLEOTIDE SEQUENCE</scope>
    <source>
        <strain evidence="1">Expedition CK06-06</strain>
    </source>
</reference>
<gene>
    <name evidence="1" type="ORF">S01H1_05572</name>
</gene>
<accession>X0S0C9</accession>
<proteinExistence type="predicted"/>
<dbReference type="EMBL" id="BARS01002898">
    <property type="protein sequence ID" value="GAF74514.1"/>
    <property type="molecule type" value="Genomic_DNA"/>
</dbReference>
<feature type="non-terminal residue" evidence="1">
    <location>
        <position position="1"/>
    </location>
</feature>
<sequence>EEAFDGSTLTPLDFSGSAPPITPGQFIGVTTFKGRAYYWQNTGTSFWYAQAGGYQGELNEFDIGPVLQLGGNIRMMFTWTLDSGTGPDDMLCIVTDIGELILYQGDDPGNVGFWEQVGRFEMPDPLSIRGQMKYGSDVVIMTKDGYINLSTVLRDDQVSDYPAFSRRIARLVFNVGELYADNYGHECFLSDGGLLVFNVPQSSIKSIQYVMNSSTGAWASFSDWNAITFAVFEDDIYFGDVDGFVRKVSGNNDAGTAIALTALPAYNYFEDPGQQKHIVAAQILSTHPDPKLIGLTGFSDFTIPQLSNTATPPGNPTTGTLWNTELWNTQLWTSTGGVTADTTKGWQNVSAFGYAVTVAVTMQIASQRIIWRQTGIEYVPAGAH</sequence>
<protein>
    <submittedName>
        <fullName evidence="1">Uncharacterized protein</fullName>
    </submittedName>
</protein>
<evidence type="ECO:0000313" key="1">
    <source>
        <dbReference type="EMBL" id="GAF74514.1"/>
    </source>
</evidence>